<name>A0A1J7IVS0_9PEZI</name>
<dbReference type="InParanoid" id="A0A1J7IVS0"/>
<keyword evidence="2" id="KW-1185">Reference proteome</keyword>
<proteinExistence type="predicted"/>
<evidence type="ECO:0000313" key="2">
    <source>
        <dbReference type="Proteomes" id="UP000182658"/>
    </source>
</evidence>
<gene>
    <name evidence="1" type="ORF">CONLIGDRAFT_84963</name>
</gene>
<evidence type="ECO:0000313" key="1">
    <source>
        <dbReference type="EMBL" id="OIW25201.1"/>
    </source>
</evidence>
<dbReference type="Proteomes" id="UP000182658">
    <property type="component" value="Unassembled WGS sequence"/>
</dbReference>
<accession>A0A1J7IVS0</accession>
<organism evidence="1 2">
    <name type="scientific">Coniochaeta ligniaria NRRL 30616</name>
    <dbReference type="NCBI Taxonomy" id="1408157"/>
    <lineage>
        <taxon>Eukaryota</taxon>
        <taxon>Fungi</taxon>
        <taxon>Dikarya</taxon>
        <taxon>Ascomycota</taxon>
        <taxon>Pezizomycotina</taxon>
        <taxon>Sordariomycetes</taxon>
        <taxon>Sordariomycetidae</taxon>
        <taxon>Coniochaetales</taxon>
        <taxon>Coniochaetaceae</taxon>
        <taxon>Coniochaeta</taxon>
    </lineage>
</organism>
<protein>
    <submittedName>
        <fullName evidence="1">Uncharacterized protein</fullName>
    </submittedName>
</protein>
<dbReference type="AlphaFoldDB" id="A0A1J7IVS0"/>
<reference evidence="1 2" key="1">
    <citation type="submission" date="2016-10" db="EMBL/GenBank/DDBJ databases">
        <title>Draft genome sequence of Coniochaeta ligniaria NRRL30616, a lignocellulolytic fungus for bioabatement of inhibitors in plant biomass hydrolysates.</title>
        <authorList>
            <consortium name="DOE Joint Genome Institute"/>
            <person name="Jimenez D.J."/>
            <person name="Hector R.E."/>
            <person name="Riley R."/>
            <person name="Sun H."/>
            <person name="Grigoriev I.V."/>
            <person name="Van Elsas J.D."/>
            <person name="Nichols N.N."/>
        </authorList>
    </citation>
    <scope>NUCLEOTIDE SEQUENCE [LARGE SCALE GENOMIC DNA]</scope>
    <source>
        <strain evidence="1 2">NRRL 30616</strain>
    </source>
</reference>
<dbReference type="EMBL" id="KV875102">
    <property type="protein sequence ID" value="OIW25201.1"/>
    <property type="molecule type" value="Genomic_DNA"/>
</dbReference>
<sequence>MSWTAFRCLHAVAIWTCPRGGQFLETAETRSSCWRVPGLLETCWSASQRWRSFWSHRSLSISCFWKTSLVASCTQSLQQATNPARRTNSLACDGETGVVCCPDPGPRNKQCDKVSPSWLFLGPNSGLFVLRSGPGPHGAGRLSV</sequence>